<name>A0A9Q0YYN8_SALVM</name>
<dbReference type="Gene3D" id="1.25.40.10">
    <property type="entry name" value="Tetratricopeptide repeat domain"/>
    <property type="match status" value="4"/>
</dbReference>
<reference evidence="4" key="1">
    <citation type="submission" date="2022-11" db="EMBL/GenBank/DDBJ databases">
        <authorList>
            <person name="Hyden B.L."/>
            <person name="Feng K."/>
            <person name="Yates T."/>
            <person name="Jawdy S."/>
            <person name="Smart L.B."/>
            <person name="Muchero W."/>
        </authorList>
    </citation>
    <scope>NUCLEOTIDE SEQUENCE</scope>
    <source>
        <tissue evidence="4">Shoot tip</tissue>
    </source>
</reference>
<feature type="repeat" description="PPR" evidence="3">
    <location>
        <begin position="507"/>
        <end position="541"/>
    </location>
</feature>
<dbReference type="Proteomes" id="UP001151529">
    <property type="component" value="Chromosome 1"/>
</dbReference>
<comment type="similarity">
    <text evidence="1">Belongs to the PPR family. P subfamily.</text>
</comment>
<feature type="repeat" description="PPR" evidence="3">
    <location>
        <begin position="419"/>
        <end position="453"/>
    </location>
</feature>
<evidence type="ECO:0000256" key="1">
    <source>
        <dbReference type="ARBA" id="ARBA00007626"/>
    </source>
</evidence>
<organism evidence="4 5">
    <name type="scientific">Salix viminalis</name>
    <name type="common">Common osier</name>
    <name type="synonym">Basket willow</name>
    <dbReference type="NCBI Taxonomy" id="40686"/>
    <lineage>
        <taxon>Eukaryota</taxon>
        <taxon>Viridiplantae</taxon>
        <taxon>Streptophyta</taxon>
        <taxon>Embryophyta</taxon>
        <taxon>Tracheophyta</taxon>
        <taxon>Spermatophyta</taxon>
        <taxon>Magnoliopsida</taxon>
        <taxon>eudicotyledons</taxon>
        <taxon>Gunneridae</taxon>
        <taxon>Pentapetalae</taxon>
        <taxon>rosids</taxon>
        <taxon>fabids</taxon>
        <taxon>Malpighiales</taxon>
        <taxon>Salicaceae</taxon>
        <taxon>Saliceae</taxon>
        <taxon>Salix</taxon>
    </lineage>
</organism>
<feature type="repeat" description="PPR" evidence="3">
    <location>
        <begin position="274"/>
        <end position="308"/>
    </location>
</feature>
<keyword evidence="2" id="KW-0677">Repeat</keyword>
<evidence type="ECO:0000313" key="4">
    <source>
        <dbReference type="EMBL" id="KAJ6714792.1"/>
    </source>
</evidence>
<comment type="caution">
    <text evidence="4">The sequence shown here is derived from an EMBL/GenBank/DDBJ whole genome shotgun (WGS) entry which is preliminary data.</text>
</comment>
<dbReference type="EMBL" id="JAPFFL010000007">
    <property type="protein sequence ID" value="KAJ6714792.1"/>
    <property type="molecule type" value="Genomic_DNA"/>
</dbReference>
<protein>
    <submittedName>
        <fullName evidence="4">ATPASE EXPRESSION PROTEIN 3</fullName>
    </submittedName>
</protein>
<feature type="repeat" description="PPR" evidence="3">
    <location>
        <begin position="309"/>
        <end position="348"/>
    </location>
</feature>
<dbReference type="AlphaFoldDB" id="A0A9Q0YYN8"/>
<dbReference type="SUPFAM" id="SSF81901">
    <property type="entry name" value="HCP-like"/>
    <property type="match status" value="1"/>
</dbReference>
<reference evidence="4" key="2">
    <citation type="journal article" date="2023" name="Int. J. Mol. Sci.">
        <title>De Novo Assembly and Annotation of 11 Diverse Shrub Willow (Salix) Genomes Reveals Novel Gene Organization in Sex-Linked Regions.</title>
        <authorList>
            <person name="Hyden B."/>
            <person name="Feng K."/>
            <person name="Yates T.B."/>
            <person name="Jawdy S."/>
            <person name="Cereghino C."/>
            <person name="Smart L.B."/>
            <person name="Muchero W."/>
        </authorList>
    </citation>
    <scope>NUCLEOTIDE SEQUENCE [LARGE SCALE GENOMIC DNA]</scope>
    <source>
        <tissue evidence="4">Shoot tip</tissue>
    </source>
</reference>
<keyword evidence="5" id="KW-1185">Reference proteome</keyword>
<dbReference type="OrthoDB" id="185373at2759"/>
<dbReference type="PANTHER" id="PTHR47941">
    <property type="entry name" value="PENTATRICOPEPTIDE REPEAT-CONTAINING PROTEIN 3, MITOCHONDRIAL"/>
    <property type="match status" value="1"/>
</dbReference>
<evidence type="ECO:0000256" key="2">
    <source>
        <dbReference type="ARBA" id="ARBA00022737"/>
    </source>
</evidence>
<accession>A0A9Q0YYN8</accession>
<feature type="repeat" description="PPR" evidence="3">
    <location>
        <begin position="472"/>
        <end position="506"/>
    </location>
</feature>
<evidence type="ECO:0000313" key="5">
    <source>
        <dbReference type="Proteomes" id="UP001151529"/>
    </source>
</evidence>
<feature type="repeat" description="PPR" evidence="3">
    <location>
        <begin position="648"/>
        <end position="682"/>
    </location>
</feature>
<dbReference type="NCBIfam" id="TIGR00756">
    <property type="entry name" value="PPR"/>
    <property type="match status" value="9"/>
</dbReference>
<gene>
    <name evidence="4" type="ORF">OIU85_026314</name>
</gene>
<proteinExistence type="inferred from homology"/>
<dbReference type="Pfam" id="PF01535">
    <property type="entry name" value="PPR"/>
    <property type="match status" value="2"/>
</dbReference>
<feature type="repeat" description="PPR" evidence="3">
    <location>
        <begin position="384"/>
        <end position="418"/>
    </location>
</feature>
<feature type="repeat" description="PPR" evidence="3">
    <location>
        <begin position="683"/>
        <end position="717"/>
    </location>
</feature>
<feature type="repeat" description="PPR" evidence="3">
    <location>
        <begin position="542"/>
        <end position="577"/>
    </location>
</feature>
<sequence>MIIYQQVSSSGGFKSEHRAEPTTLITGGAKNFSGQILPPVFSSSCLKKNKNKIKDYFTFLSLSLSLQRIALSKLVLIGYSKVSVFLAKKAMLSDNSQWRHSVLTCLLKSALSAWQLEDNVSHYSSTSEIDSDCDKFTVPRIKSKNPKRCELSRLVVELLKTLNWEVARQVKFSKAVNVYGFCNSIHAFRTIVHVFALAGLQREAQHLLTDIVFYYKEENLNVSGLFSTLLDSPECVGRSATVYSLLIKVFASNKMLADAKDVFMLAKKIGVELNISSCNFLLKCLAEGDKLEAVRSLFDDLKNSGPSPNVYTYTIMINFYCKERHGQNIDLEHASQILEEMEKKGETPTVVTYGVYIHGLCRVGSIEDARNKIQDLRSSNQPLNIYCYNALIQGFCQKGRPDEALKLLEEMKDEGISPDVYSYSILVNAFCKEGDIESGMDLIQEMEHCNKKPPLEMRKNGLVPDADGLQPDIITCNHIVDQYCSRGQFEEALIYINQMKDINILPNSYTYSVIIYFLCKYRAVEKAWEVLPIMFKNNVFPSIIHYTTIMDGYAKQFKNPMKAWKLYQKMPKLGCKPDNVTRTVLVDMFSKRGKMSKALTLFKEMAEEGLSQDEFAFTAIIAGYCRVGNVKRAWSMYKKMKRNNITPNVKTYTCLVDGFCKLKRLDMATMLIDDMKRNNVTPDVKTYTALIAGYQRVENIDRAYEVFNEMKKKGILPDHIAYATLRLGADVATED</sequence>
<dbReference type="PROSITE" id="PS51375">
    <property type="entry name" value="PPR"/>
    <property type="match status" value="11"/>
</dbReference>
<dbReference type="Pfam" id="PF13812">
    <property type="entry name" value="PPR_3"/>
    <property type="match status" value="1"/>
</dbReference>
<feature type="repeat" description="PPR" evidence="3">
    <location>
        <begin position="613"/>
        <end position="647"/>
    </location>
</feature>
<dbReference type="Pfam" id="PF13041">
    <property type="entry name" value="PPR_2"/>
    <property type="match status" value="5"/>
</dbReference>
<dbReference type="InterPro" id="IPR002885">
    <property type="entry name" value="PPR_rpt"/>
</dbReference>
<feature type="repeat" description="PPR" evidence="3">
    <location>
        <begin position="578"/>
        <end position="612"/>
    </location>
</feature>
<dbReference type="InterPro" id="IPR011990">
    <property type="entry name" value="TPR-like_helical_dom_sf"/>
</dbReference>
<evidence type="ECO:0000256" key="3">
    <source>
        <dbReference type="PROSITE-ProRule" id="PRU00708"/>
    </source>
</evidence>